<keyword evidence="3" id="KW-1185">Reference proteome</keyword>
<gene>
    <name evidence="2" type="ORF">LGH70_20570</name>
</gene>
<dbReference type="PROSITE" id="PS51257">
    <property type="entry name" value="PROKAR_LIPOPROTEIN"/>
    <property type="match status" value="1"/>
</dbReference>
<name>A0ABS8AL84_9BACT</name>
<dbReference type="Proteomes" id="UP001165297">
    <property type="component" value="Unassembled WGS sequence"/>
</dbReference>
<feature type="chain" id="PRO_5046779614" description="DUF4270 family protein" evidence="1">
    <location>
        <begin position="21"/>
        <end position="324"/>
    </location>
</feature>
<evidence type="ECO:0000256" key="1">
    <source>
        <dbReference type="SAM" id="SignalP"/>
    </source>
</evidence>
<sequence length="324" mass="35483">MRIRSSLGVCFLLGGLAACSSDLNSDPNPYLDLVGSTRYVSTNRVVTTPGDTLTSKLYAAVANLAGSDSLERLRITVAYSPFLNPIAYPANYNPTTDEGKSEELVYLDTMLRAKPPLKEVAFQFTFGTRTATGREVWRFEVEDSQQRTASRSFRLTLRNNDSALVYHRYAVRLQRPATVASRSYLALLPGLALPKFTVRTNLAAQQLIDLMYLPSSSGAVLASPTDAEALKIMKDPWPSATRRATKLRLVARSDSTGFGSATTSQSFQEIYDRAPLAPSTSTGVLRKNQLVAFLTADNKYGLILVSDVKTTPVPTLDLQVRIAK</sequence>
<dbReference type="RefSeq" id="WP_226189618.1">
    <property type="nucleotide sequence ID" value="NZ_JAJADQ010000013.1"/>
</dbReference>
<evidence type="ECO:0000313" key="3">
    <source>
        <dbReference type="Proteomes" id="UP001165297"/>
    </source>
</evidence>
<evidence type="ECO:0000313" key="2">
    <source>
        <dbReference type="EMBL" id="MCB2380000.1"/>
    </source>
</evidence>
<feature type="signal peptide" evidence="1">
    <location>
        <begin position="1"/>
        <end position="20"/>
    </location>
</feature>
<reference evidence="2" key="1">
    <citation type="submission" date="2021-10" db="EMBL/GenBank/DDBJ databases">
        <authorList>
            <person name="Dean J.D."/>
            <person name="Kim M.K."/>
            <person name="Newey C.N."/>
            <person name="Stoker T.S."/>
            <person name="Thompson D.W."/>
            <person name="Grose J.H."/>
        </authorList>
    </citation>
    <scope>NUCLEOTIDE SEQUENCE</scope>
    <source>
        <strain evidence="2">BT635</strain>
    </source>
</reference>
<dbReference type="EMBL" id="JAJADQ010000013">
    <property type="protein sequence ID" value="MCB2380000.1"/>
    <property type="molecule type" value="Genomic_DNA"/>
</dbReference>
<comment type="caution">
    <text evidence="2">The sequence shown here is derived from an EMBL/GenBank/DDBJ whole genome shotgun (WGS) entry which is preliminary data.</text>
</comment>
<keyword evidence="1" id="KW-0732">Signal</keyword>
<protein>
    <recommendedName>
        <fullName evidence="4">DUF4270 family protein</fullName>
    </recommendedName>
</protein>
<organism evidence="2 3">
    <name type="scientific">Hymenobacter nitidus</name>
    <dbReference type="NCBI Taxonomy" id="2880929"/>
    <lineage>
        <taxon>Bacteria</taxon>
        <taxon>Pseudomonadati</taxon>
        <taxon>Bacteroidota</taxon>
        <taxon>Cytophagia</taxon>
        <taxon>Cytophagales</taxon>
        <taxon>Hymenobacteraceae</taxon>
        <taxon>Hymenobacter</taxon>
    </lineage>
</organism>
<accession>A0ABS8AL84</accession>
<proteinExistence type="predicted"/>
<evidence type="ECO:0008006" key="4">
    <source>
        <dbReference type="Google" id="ProtNLM"/>
    </source>
</evidence>